<dbReference type="OrthoDB" id="224458at2"/>
<dbReference type="InterPro" id="IPR011933">
    <property type="entry name" value="Double_TM_dom"/>
</dbReference>
<sequence>MSFLQPWMLIALPFAALPILIHLINQRRYQTTDWAAMRFLLAANRMTRGYAKIRQWAILAMRTIAIAALVFAIGRPLASGSLGGGLFSSITGGSASTIVLVDRSPSMQQQVGGASLSKLEMGVGQLTETLTTLGTERLVLFDSVELTPRELTSPAELLQLPQTGPSDASADLPAMLMAAQDYIAANKLGQTEIWIVSDLRAHDWNPGDARWTSLRDSFVEYADLVRFRLLEFPHVDSDNHSVRVSDVRLDSQENASRVAMTIDISGSDVTNRDDKIPVTIELDGSRTVVDVDANGSLSQLKDHQIELPRGTERGWGKVSIPADTLAADNVFYFTYDKPAPRRTVIVTEHDEFARVLSLAAEISSEENVPSMAEVVAPASVSTVLWHDVSLVLWQGDVPVDQAAKLQAFVERGGSVIFFPAPTFELTTESEPIPFPGDVCFGQWNEPSSPISVSTWRGEADLLAATLNGGSLPVGQLQVHRYASIEGDATPLATLDNREPLIVRIPTPRGGVYACATTPCAADSSLAADGVVLYVMIQRALAVGARSLRGANVRIAGESTDESLLGSAMQLDGPEDRLSTEKNSTAGVYQTDDRWWAVNRDQNEDGNSVVDDAKLAELFNGLQMERLNQGGQSTSSLVEEVWRAFLIATLIALIIEAVLCLPRQVAANGPRSSVPVSGQVASGQVASGQVASGQVASGQVAT</sequence>
<keyword evidence="1" id="KW-1133">Transmembrane helix</keyword>
<feature type="transmembrane region" description="Helical" evidence="1">
    <location>
        <begin position="6"/>
        <end position="24"/>
    </location>
</feature>
<proteinExistence type="predicted"/>
<feature type="domain" description="Aerotolerance regulator N-terminal" evidence="2">
    <location>
        <begin position="1"/>
        <end position="76"/>
    </location>
</feature>
<organism evidence="3 4">
    <name type="scientific">Novipirellula aureliae</name>
    <dbReference type="NCBI Taxonomy" id="2527966"/>
    <lineage>
        <taxon>Bacteria</taxon>
        <taxon>Pseudomonadati</taxon>
        <taxon>Planctomycetota</taxon>
        <taxon>Planctomycetia</taxon>
        <taxon>Pirellulales</taxon>
        <taxon>Pirellulaceae</taxon>
        <taxon>Novipirellula</taxon>
    </lineage>
</organism>
<dbReference type="InterPro" id="IPR024163">
    <property type="entry name" value="Aerotolerance_reg_N"/>
</dbReference>
<dbReference type="PANTHER" id="PTHR37464">
    <property type="entry name" value="BLL2463 PROTEIN"/>
    <property type="match status" value="1"/>
</dbReference>
<dbReference type="AlphaFoldDB" id="A0A5C6E3G7"/>
<reference evidence="3 4" key="1">
    <citation type="submission" date="2019-02" db="EMBL/GenBank/DDBJ databases">
        <title>Deep-cultivation of Planctomycetes and their phenomic and genomic characterization uncovers novel biology.</title>
        <authorList>
            <person name="Wiegand S."/>
            <person name="Jogler M."/>
            <person name="Boedeker C."/>
            <person name="Pinto D."/>
            <person name="Vollmers J."/>
            <person name="Rivas-Marin E."/>
            <person name="Kohn T."/>
            <person name="Peeters S.H."/>
            <person name="Heuer A."/>
            <person name="Rast P."/>
            <person name="Oberbeckmann S."/>
            <person name="Bunk B."/>
            <person name="Jeske O."/>
            <person name="Meyerdierks A."/>
            <person name="Storesund J.E."/>
            <person name="Kallscheuer N."/>
            <person name="Luecker S."/>
            <person name="Lage O.M."/>
            <person name="Pohl T."/>
            <person name="Merkel B.J."/>
            <person name="Hornburger P."/>
            <person name="Mueller R.-W."/>
            <person name="Bruemmer F."/>
            <person name="Labrenz M."/>
            <person name="Spormann A.M."/>
            <person name="Op Den Camp H."/>
            <person name="Overmann J."/>
            <person name="Amann R."/>
            <person name="Jetten M.S.M."/>
            <person name="Mascher T."/>
            <person name="Medema M.H."/>
            <person name="Devos D.P."/>
            <person name="Kaster A.-K."/>
            <person name="Ovreas L."/>
            <person name="Rohde M."/>
            <person name="Galperin M.Y."/>
            <person name="Jogler C."/>
        </authorList>
    </citation>
    <scope>NUCLEOTIDE SEQUENCE [LARGE SCALE GENOMIC DNA]</scope>
    <source>
        <strain evidence="3 4">Q31b</strain>
    </source>
</reference>
<keyword evidence="4" id="KW-1185">Reference proteome</keyword>
<dbReference type="EMBL" id="SJPY01000003">
    <property type="protein sequence ID" value="TWU43235.1"/>
    <property type="molecule type" value="Genomic_DNA"/>
</dbReference>
<evidence type="ECO:0000259" key="2">
    <source>
        <dbReference type="Pfam" id="PF07584"/>
    </source>
</evidence>
<dbReference type="Pfam" id="PF07584">
    <property type="entry name" value="BatA"/>
    <property type="match status" value="1"/>
</dbReference>
<name>A0A5C6E3G7_9BACT</name>
<dbReference type="SUPFAM" id="SSF52317">
    <property type="entry name" value="Class I glutamine amidotransferase-like"/>
    <property type="match status" value="1"/>
</dbReference>
<dbReference type="RefSeq" id="WP_146599698.1">
    <property type="nucleotide sequence ID" value="NZ_SJPY01000003.1"/>
</dbReference>
<dbReference type="PANTHER" id="PTHR37464:SF1">
    <property type="entry name" value="BLL2463 PROTEIN"/>
    <property type="match status" value="1"/>
</dbReference>
<evidence type="ECO:0000313" key="3">
    <source>
        <dbReference type="EMBL" id="TWU43235.1"/>
    </source>
</evidence>
<gene>
    <name evidence="3" type="ORF">Q31b_22730</name>
</gene>
<keyword evidence="1" id="KW-0472">Membrane</keyword>
<accession>A0A5C6E3G7</accession>
<protein>
    <recommendedName>
        <fullName evidence="2">Aerotolerance regulator N-terminal domain-containing protein</fullName>
    </recommendedName>
</protein>
<feature type="transmembrane region" description="Helical" evidence="1">
    <location>
        <begin position="56"/>
        <end position="74"/>
    </location>
</feature>
<dbReference type="InterPro" id="IPR029062">
    <property type="entry name" value="Class_I_gatase-like"/>
</dbReference>
<keyword evidence="1" id="KW-0812">Transmembrane</keyword>
<dbReference type="Proteomes" id="UP000315471">
    <property type="component" value="Unassembled WGS sequence"/>
</dbReference>
<comment type="caution">
    <text evidence="3">The sequence shown here is derived from an EMBL/GenBank/DDBJ whole genome shotgun (WGS) entry which is preliminary data.</text>
</comment>
<dbReference type="NCBIfam" id="TIGR02226">
    <property type="entry name" value="two_anch"/>
    <property type="match status" value="1"/>
</dbReference>
<evidence type="ECO:0000313" key="4">
    <source>
        <dbReference type="Proteomes" id="UP000315471"/>
    </source>
</evidence>
<evidence type="ECO:0000256" key="1">
    <source>
        <dbReference type="SAM" id="Phobius"/>
    </source>
</evidence>